<reference evidence="1 2" key="1">
    <citation type="journal article" date="2019" name="Sci. Rep.">
        <title>Orb-weaving spider Araneus ventricosus genome elucidates the spidroin gene catalogue.</title>
        <authorList>
            <person name="Kono N."/>
            <person name="Nakamura H."/>
            <person name="Ohtoshi R."/>
            <person name="Moran D.A.P."/>
            <person name="Shinohara A."/>
            <person name="Yoshida Y."/>
            <person name="Fujiwara M."/>
            <person name="Mori M."/>
            <person name="Tomita M."/>
            <person name="Arakawa K."/>
        </authorList>
    </citation>
    <scope>NUCLEOTIDE SEQUENCE [LARGE SCALE GENOMIC DNA]</scope>
</reference>
<name>A0A4Y2TQ38_ARAVE</name>
<proteinExistence type="predicted"/>
<dbReference type="AlphaFoldDB" id="A0A4Y2TQ38"/>
<sequence length="126" mass="13700">MRKAKVEAAANESCENRSSSVSNFKQKKGCFHRLRAPRCSVRKFWSLGVGRLYAALIRLASVVVCDDKSFMTGRLKEGSDFGMRRSGLKPIAPRSIAGMGPTCTLNAVWGSNALSACDTSELRLGL</sequence>
<comment type="caution">
    <text evidence="1">The sequence shown here is derived from an EMBL/GenBank/DDBJ whole genome shotgun (WGS) entry which is preliminary data.</text>
</comment>
<accession>A0A4Y2TQ38</accession>
<gene>
    <name evidence="1" type="ORF">AVEN_27549_1</name>
</gene>
<evidence type="ECO:0000313" key="2">
    <source>
        <dbReference type="Proteomes" id="UP000499080"/>
    </source>
</evidence>
<evidence type="ECO:0000313" key="1">
    <source>
        <dbReference type="EMBL" id="GBO01507.1"/>
    </source>
</evidence>
<protein>
    <submittedName>
        <fullName evidence="1">Uncharacterized protein</fullName>
    </submittedName>
</protein>
<organism evidence="1 2">
    <name type="scientific">Araneus ventricosus</name>
    <name type="common">Orbweaver spider</name>
    <name type="synonym">Epeira ventricosa</name>
    <dbReference type="NCBI Taxonomy" id="182803"/>
    <lineage>
        <taxon>Eukaryota</taxon>
        <taxon>Metazoa</taxon>
        <taxon>Ecdysozoa</taxon>
        <taxon>Arthropoda</taxon>
        <taxon>Chelicerata</taxon>
        <taxon>Arachnida</taxon>
        <taxon>Araneae</taxon>
        <taxon>Araneomorphae</taxon>
        <taxon>Entelegynae</taxon>
        <taxon>Araneoidea</taxon>
        <taxon>Araneidae</taxon>
        <taxon>Araneus</taxon>
    </lineage>
</organism>
<dbReference type="Proteomes" id="UP000499080">
    <property type="component" value="Unassembled WGS sequence"/>
</dbReference>
<keyword evidence="2" id="KW-1185">Reference proteome</keyword>
<dbReference type="EMBL" id="BGPR01029614">
    <property type="protein sequence ID" value="GBO01507.1"/>
    <property type="molecule type" value="Genomic_DNA"/>
</dbReference>